<dbReference type="AlphaFoldDB" id="A0AAD6VYX2"/>
<protein>
    <submittedName>
        <fullName evidence="1">Uncharacterized protein</fullName>
    </submittedName>
</protein>
<dbReference type="EMBL" id="JAQIZT010000006">
    <property type="protein sequence ID" value="KAJ6992569.1"/>
    <property type="molecule type" value="Genomic_DNA"/>
</dbReference>
<gene>
    <name evidence="1" type="ORF">NC653_015840</name>
</gene>
<accession>A0AAD6VYX2</accession>
<evidence type="ECO:0000313" key="1">
    <source>
        <dbReference type="EMBL" id="KAJ6992569.1"/>
    </source>
</evidence>
<comment type="caution">
    <text evidence="1">The sequence shown here is derived from an EMBL/GenBank/DDBJ whole genome shotgun (WGS) entry which is preliminary data.</text>
</comment>
<proteinExistence type="predicted"/>
<evidence type="ECO:0000313" key="2">
    <source>
        <dbReference type="Proteomes" id="UP001164929"/>
    </source>
</evidence>
<sequence>MPRPLVFVEVSFVRIDNMAAEGKRAAIIQMFMNWCIYFSQCMNIVVHGAFEMKAEASFRFQKQQRISEVLTQLWTIVQISIVGWRSG</sequence>
<dbReference type="Proteomes" id="UP001164929">
    <property type="component" value="Chromosome 6"/>
</dbReference>
<keyword evidence="2" id="KW-1185">Reference proteome</keyword>
<name>A0AAD6VYX2_9ROSI</name>
<reference evidence="1" key="1">
    <citation type="journal article" date="2023" name="Mol. Ecol. Resour.">
        <title>Chromosome-level genome assembly of a triploid poplar Populus alba 'Berolinensis'.</title>
        <authorList>
            <person name="Chen S."/>
            <person name="Yu Y."/>
            <person name="Wang X."/>
            <person name="Wang S."/>
            <person name="Zhang T."/>
            <person name="Zhou Y."/>
            <person name="He R."/>
            <person name="Meng N."/>
            <person name="Wang Y."/>
            <person name="Liu W."/>
            <person name="Liu Z."/>
            <person name="Liu J."/>
            <person name="Guo Q."/>
            <person name="Huang H."/>
            <person name="Sederoff R.R."/>
            <person name="Wang G."/>
            <person name="Qu G."/>
            <person name="Chen S."/>
        </authorList>
    </citation>
    <scope>NUCLEOTIDE SEQUENCE</scope>
    <source>
        <strain evidence="1">SC-2020</strain>
    </source>
</reference>
<organism evidence="1 2">
    <name type="scientific">Populus alba x Populus x berolinensis</name>
    <dbReference type="NCBI Taxonomy" id="444605"/>
    <lineage>
        <taxon>Eukaryota</taxon>
        <taxon>Viridiplantae</taxon>
        <taxon>Streptophyta</taxon>
        <taxon>Embryophyta</taxon>
        <taxon>Tracheophyta</taxon>
        <taxon>Spermatophyta</taxon>
        <taxon>Magnoliopsida</taxon>
        <taxon>eudicotyledons</taxon>
        <taxon>Gunneridae</taxon>
        <taxon>Pentapetalae</taxon>
        <taxon>rosids</taxon>
        <taxon>fabids</taxon>
        <taxon>Malpighiales</taxon>
        <taxon>Salicaceae</taxon>
        <taxon>Saliceae</taxon>
        <taxon>Populus</taxon>
    </lineage>
</organism>